<protein>
    <submittedName>
        <fullName evidence="1">Uncharacterized protein</fullName>
    </submittedName>
</protein>
<dbReference type="RefSeq" id="WP_039482357.1">
    <property type="nucleotide sequence ID" value="NZ_JSYN01000040.1"/>
</dbReference>
<comment type="caution">
    <text evidence="1">The sequence shown here is derived from an EMBL/GenBank/DDBJ whole genome shotgun (WGS) entry which is preliminary data.</text>
</comment>
<organism evidence="1 2">
    <name type="scientific">Pedobacter kyungheensis</name>
    <dbReference type="NCBI Taxonomy" id="1069985"/>
    <lineage>
        <taxon>Bacteria</taxon>
        <taxon>Pseudomonadati</taxon>
        <taxon>Bacteroidota</taxon>
        <taxon>Sphingobacteriia</taxon>
        <taxon>Sphingobacteriales</taxon>
        <taxon>Sphingobacteriaceae</taxon>
        <taxon>Pedobacter</taxon>
    </lineage>
</organism>
<dbReference type="AlphaFoldDB" id="A0A0C1FQZ4"/>
<name>A0A0C1FQZ4_9SPHI</name>
<accession>A0A0C1FQZ4</accession>
<dbReference type="Gene3D" id="3.40.50.20">
    <property type="match status" value="1"/>
</dbReference>
<dbReference type="OrthoDB" id="707775at2"/>
<gene>
    <name evidence="1" type="ORF">OC25_24590</name>
</gene>
<evidence type="ECO:0000313" key="1">
    <source>
        <dbReference type="EMBL" id="KIA90304.1"/>
    </source>
</evidence>
<keyword evidence="2" id="KW-1185">Reference proteome</keyword>
<dbReference type="EMBL" id="JSYN01000040">
    <property type="protein sequence ID" value="KIA90304.1"/>
    <property type="molecule type" value="Genomic_DNA"/>
</dbReference>
<dbReference type="Proteomes" id="UP000031246">
    <property type="component" value="Unassembled WGS sequence"/>
</dbReference>
<evidence type="ECO:0000313" key="2">
    <source>
        <dbReference type="Proteomes" id="UP000031246"/>
    </source>
</evidence>
<proteinExistence type="predicted"/>
<sequence length="159" mass="17387">MKILITGGNNAKALKLMKAFPSHFVSLADYGEVAAIATEKYAFTSLGVLNRDSIAHILLNFCITEGIDCIIPLHQYEVEPMAKSAVLFGEYGIQVLLPEASSIAGYLNHEPNTFQNFAVFVGGECVFASGKEIFVRTEEELNGVFGYNVADDELKLFTI</sequence>
<reference evidence="1 2" key="1">
    <citation type="submission" date="2014-10" db="EMBL/GenBank/DDBJ databases">
        <title>Pedobacter Kyungheensis.</title>
        <authorList>
            <person name="Anderson B.M."/>
            <person name="Newman J.D."/>
        </authorList>
    </citation>
    <scope>NUCLEOTIDE SEQUENCE [LARGE SCALE GENOMIC DNA]</scope>
    <source>
        <strain evidence="1 2">KACC 16221</strain>
    </source>
</reference>